<keyword evidence="3" id="KW-1185">Reference proteome</keyword>
<dbReference type="EMBL" id="JBJYXY010000001">
    <property type="protein sequence ID" value="MFN2976018.1"/>
    <property type="molecule type" value="Genomic_DNA"/>
</dbReference>
<dbReference type="RefSeq" id="WP_263412482.1">
    <property type="nucleotide sequence ID" value="NZ_BAABBH010000001.1"/>
</dbReference>
<dbReference type="Proteomes" id="UP001634747">
    <property type="component" value="Unassembled WGS sequence"/>
</dbReference>
<feature type="transmembrane region" description="Helical" evidence="1">
    <location>
        <begin position="119"/>
        <end position="141"/>
    </location>
</feature>
<reference evidence="2 3" key="1">
    <citation type="submission" date="2024-12" db="EMBL/GenBank/DDBJ databases">
        <authorList>
            <person name="Lee Y."/>
        </authorList>
    </citation>
    <scope>NUCLEOTIDE SEQUENCE [LARGE SCALE GENOMIC DNA]</scope>
    <source>
        <strain evidence="2 3">03SUJ4</strain>
    </source>
</reference>
<feature type="transmembrane region" description="Helical" evidence="1">
    <location>
        <begin position="178"/>
        <end position="196"/>
    </location>
</feature>
<keyword evidence="1" id="KW-1133">Transmembrane helix</keyword>
<organism evidence="2 3">
    <name type="scientific">Terriglobus aquaticus</name>
    <dbReference type="NCBI Taxonomy" id="940139"/>
    <lineage>
        <taxon>Bacteria</taxon>
        <taxon>Pseudomonadati</taxon>
        <taxon>Acidobacteriota</taxon>
        <taxon>Terriglobia</taxon>
        <taxon>Terriglobales</taxon>
        <taxon>Acidobacteriaceae</taxon>
        <taxon>Terriglobus</taxon>
    </lineage>
</organism>
<feature type="transmembrane region" description="Helical" evidence="1">
    <location>
        <begin position="88"/>
        <end position="107"/>
    </location>
</feature>
<evidence type="ECO:0000313" key="3">
    <source>
        <dbReference type="Proteomes" id="UP001634747"/>
    </source>
</evidence>
<feature type="transmembrane region" description="Helical" evidence="1">
    <location>
        <begin position="283"/>
        <end position="304"/>
    </location>
</feature>
<accession>A0ABW9KKF8</accession>
<sequence>MGGMMSLSTRVADATLHALMPLLEASEREAVLGDLLEEGQSGWAVVAAVGGLSGRRILSRLRRGEALVPVSDAAVSSESMGVETWPEWVLPLAVGLIAATCVVALLVPPRAHALSWPGVMSRSAFLLGVAAFAALGAVALLHRAYREYFRRPGATLLACAWSAAIWIPLLLLVWSEHAIWAVLAPVPIAAVVASFAKRKQAAERVWDAEAVTGPEPMFATGAQMSALRLARLAVVTALLMQALVLAAVCRAVPLVCSLVILTTACLAWGFTPVRAREGSAAPVRAQIAVLPCFLLTCLALTPFLQMGLQMGGLSSVVLANPLRGAPQLKPINTKVYSGVVLMAPPLPKRKLLLSPPRAVLGGVVRLAHPLVIPFDGAYWYFQAPATGPTRGAKVQRGDPTKEHVHSSDWTPLEMEAHQHLGKRLDASCCRSMSVALVNADTRVGLIQVEARLRDMTGRQAKTVSLGTVPIRSSIGRAISTGRANVAETLHFPIAGEAASARFDEITLVFKLAPGRELAGARVQVSSFTLQP</sequence>
<gene>
    <name evidence="2" type="ORF">ACK2TP_09610</name>
</gene>
<evidence type="ECO:0000313" key="2">
    <source>
        <dbReference type="EMBL" id="MFN2976018.1"/>
    </source>
</evidence>
<name>A0ABW9KKF8_9BACT</name>
<keyword evidence="1" id="KW-0472">Membrane</keyword>
<protein>
    <submittedName>
        <fullName evidence="2">Uncharacterized protein</fullName>
    </submittedName>
</protein>
<feature type="transmembrane region" description="Helical" evidence="1">
    <location>
        <begin position="153"/>
        <end position="172"/>
    </location>
</feature>
<comment type="caution">
    <text evidence="2">The sequence shown here is derived from an EMBL/GenBank/DDBJ whole genome shotgun (WGS) entry which is preliminary data.</text>
</comment>
<feature type="transmembrane region" description="Helical" evidence="1">
    <location>
        <begin position="252"/>
        <end position="271"/>
    </location>
</feature>
<evidence type="ECO:0000256" key="1">
    <source>
        <dbReference type="SAM" id="Phobius"/>
    </source>
</evidence>
<keyword evidence="1" id="KW-0812">Transmembrane</keyword>
<proteinExistence type="predicted"/>
<feature type="transmembrane region" description="Helical" evidence="1">
    <location>
        <begin position="229"/>
        <end position="246"/>
    </location>
</feature>